<protein>
    <submittedName>
        <fullName evidence="2">Uncharacterized protein</fullName>
    </submittedName>
</protein>
<evidence type="ECO:0000313" key="2">
    <source>
        <dbReference type="EMBL" id="TNN36637.1"/>
    </source>
</evidence>
<dbReference type="Proteomes" id="UP000314294">
    <property type="component" value="Unassembled WGS sequence"/>
</dbReference>
<evidence type="ECO:0000256" key="1">
    <source>
        <dbReference type="SAM" id="MobiDB-lite"/>
    </source>
</evidence>
<dbReference type="AlphaFoldDB" id="A0A4Z2F636"/>
<evidence type="ECO:0000313" key="3">
    <source>
        <dbReference type="Proteomes" id="UP000314294"/>
    </source>
</evidence>
<feature type="compositionally biased region" description="Basic and acidic residues" evidence="1">
    <location>
        <begin position="170"/>
        <end position="195"/>
    </location>
</feature>
<proteinExistence type="predicted"/>
<feature type="compositionally biased region" description="Gly residues" evidence="1">
    <location>
        <begin position="103"/>
        <end position="115"/>
    </location>
</feature>
<organism evidence="2 3">
    <name type="scientific">Liparis tanakae</name>
    <name type="common">Tanaka's snailfish</name>
    <dbReference type="NCBI Taxonomy" id="230148"/>
    <lineage>
        <taxon>Eukaryota</taxon>
        <taxon>Metazoa</taxon>
        <taxon>Chordata</taxon>
        <taxon>Craniata</taxon>
        <taxon>Vertebrata</taxon>
        <taxon>Euteleostomi</taxon>
        <taxon>Actinopterygii</taxon>
        <taxon>Neopterygii</taxon>
        <taxon>Teleostei</taxon>
        <taxon>Neoteleostei</taxon>
        <taxon>Acanthomorphata</taxon>
        <taxon>Eupercaria</taxon>
        <taxon>Perciformes</taxon>
        <taxon>Cottioidei</taxon>
        <taxon>Cottales</taxon>
        <taxon>Liparidae</taxon>
        <taxon>Liparis</taxon>
    </lineage>
</organism>
<gene>
    <name evidence="2" type="ORF">EYF80_053196</name>
</gene>
<accession>A0A4Z2F636</accession>
<feature type="region of interest" description="Disordered" evidence="1">
    <location>
        <begin position="72"/>
        <end position="129"/>
    </location>
</feature>
<sequence length="305" mass="32161">MTSPRGPLDALRLYSRLKVKLKGAFPSPSCQCVSCAAAAGLREASAPPLAVTFAAGGCRGAGLRRPWATSSGLDAGGLDRARGDGGLSVRVGWRPPPSRGRAGEAGRGGLGGPGGDAASPPRRWPSGVLGSACESWRRERTERSVTRGLSLLWNLHATKALMQTGKKSCHMTEHAGAPEEERRRKGGGEEEEKRLGNKKSLRSAPLGPSAARSSALSPLFLSEEDFLDRRSPVDSRFGPALSLVDSPGVAPASTGFSAPDWFGTFFLFGAWPSMFSSSLHVESSPRRKWSALLLASSLPLLSASW</sequence>
<feature type="region of interest" description="Disordered" evidence="1">
    <location>
        <begin position="166"/>
        <end position="212"/>
    </location>
</feature>
<reference evidence="2 3" key="1">
    <citation type="submission" date="2019-03" db="EMBL/GenBank/DDBJ databases">
        <title>First draft genome of Liparis tanakae, snailfish: a comprehensive survey of snailfish specific genes.</title>
        <authorList>
            <person name="Kim W."/>
            <person name="Song I."/>
            <person name="Jeong J.-H."/>
            <person name="Kim D."/>
            <person name="Kim S."/>
            <person name="Ryu S."/>
            <person name="Song J.Y."/>
            <person name="Lee S.K."/>
        </authorList>
    </citation>
    <scope>NUCLEOTIDE SEQUENCE [LARGE SCALE GENOMIC DNA]</scope>
    <source>
        <tissue evidence="2">Muscle</tissue>
    </source>
</reference>
<feature type="compositionally biased region" description="Low complexity" evidence="1">
    <location>
        <begin position="203"/>
        <end position="212"/>
    </location>
</feature>
<keyword evidence="3" id="KW-1185">Reference proteome</keyword>
<dbReference type="EMBL" id="SRLO01001591">
    <property type="protein sequence ID" value="TNN36637.1"/>
    <property type="molecule type" value="Genomic_DNA"/>
</dbReference>
<name>A0A4Z2F636_9TELE</name>
<comment type="caution">
    <text evidence="2">The sequence shown here is derived from an EMBL/GenBank/DDBJ whole genome shotgun (WGS) entry which is preliminary data.</text>
</comment>